<evidence type="ECO:0000256" key="1">
    <source>
        <dbReference type="SAM" id="MobiDB-lite"/>
    </source>
</evidence>
<evidence type="ECO:0000313" key="4">
    <source>
        <dbReference type="Proteomes" id="UP001556692"/>
    </source>
</evidence>
<sequence length="113" mass="12502">MSTFSLPQEFHRELGSSTGKPPGPKGLPLLGNMLDFAKDQLGFFVNATRDYGDLVTANFAGWPTLVVSDMAAIEKILVKDHRNFVKNELIWRGTMRLTALLLLPVSFAIILLV</sequence>
<dbReference type="InterPro" id="IPR001128">
    <property type="entry name" value="Cyt_P450"/>
</dbReference>
<proteinExistence type="predicted"/>
<name>A0ABV3SES4_9HYPH</name>
<organism evidence="3 4">
    <name type="scientific">Aquibium pacificus</name>
    <dbReference type="NCBI Taxonomy" id="3153579"/>
    <lineage>
        <taxon>Bacteria</taxon>
        <taxon>Pseudomonadati</taxon>
        <taxon>Pseudomonadota</taxon>
        <taxon>Alphaproteobacteria</taxon>
        <taxon>Hyphomicrobiales</taxon>
        <taxon>Phyllobacteriaceae</taxon>
        <taxon>Aquibium</taxon>
    </lineage>
</organism>
<evidence type="ECO:0000313" key="3">
    <source>
        <dbReference type="EMBL" id="MEX0404401.1"/>
    </source>
</evidence>
<dbReference type="SUPFAM" id="SSF48264">
    <property type="entry name" value="Cytochrome P450"/>
    <property type="match status" value="1"/>
</dbReference>
<accession>A0ABV3SES4</accession>
<gene>
    <name evidence="3" type="ORF">ABGN05_01855</name>
</gene>
<reference evidence="3 4" key="1">
    <citation type="submission" date="2024-05" db="EMBL/GenBank/DDBJ databases">
        <authorList>
            <person name="Jiang F."/>
        </authorList>
    </citation>
    <scope>NUCLEOTIDE SEQUENCE [LARGE SCALE GENOMIC DNA]</scope>
    <source>
        <strain evidence="3 4">LZ166</strain>
    </source>
</reference>
<dbReference type="Gene3D" id="1.10.630.10">
    <property type="entry name" value="Cytochrome P450"/>
    <property type="match status" value="1"/>
</dbReference>
<feature type="compositionally biased region" description="Low complexity" evidence="1">
    <location>
        <begin position="15"/>
        <end position="25"/>
    </location>
</feature>
<keyword evidence="2" id="KW-0812">Transmembrane</keyword>
<keyword evidence="2" id="KW-0472">Membrane</keyword>
<keyword evidence="4" id="KW-1185">Reference proteome</keyword>
<feature type="region of interest" description="Disordered" evidence="1">
    <location>
        <begin position="1"/>
        <end position="25"/>
    </location>
</feature>
<dbReference type="Proteomes" id="UP001556692">
    <property type="component" value="Unassembled WGS sequence"/>
</dbReference>
<dbReference type="RefSeq" id="WP_367952288.1">
    <property type="nucleotide sequence ID" value="NZ_JBDPGJ010000001.1"/>
</dbReference>
<dbReference type="InterPro" id="IPR036396">
    <property type="entry name" value="Cyt_P450_sf"/>
</dbReference>
<comment type="caution">
    <text evidence="3">The sequence shown here is derived from an EMBL/GenBank/DDBJ whole genome shotgun (WGS) entry which is preliminary data.</text>
</comment>
<dbReference type="Pfam" id="PF00067">
    <property type="entry name" value="p450"/>
    <property type="match status" value="1"/>
</dbReference>
<keyword evidence="2" id="KW-1133">Transmembrane helix</keyword>
<protein>
    <submittedName>
        <fullName evidence="3">Cytochrome P450</fullName>
    </submittedName>
</protein>
<evidence type="ECO:0000256" key="2">
    <source>
        <dbReference type="SAM" id="Phobius"/>
    </source>
</evidence>
<feature type="transmembrane region" description="Helical" evidence="2">
    <location>
        <begin position="89"/>
        <end position="112"/>
    </location>
</feature>
<dbReference type="EMBL" id="JBDPGJ010000001">
    <property type="protein sequence ID" value="MEX0404401.1"/>
    <property type="molecule type" value="Genomic_DNA"/>
</dbReference>